<dbReference type="EMBL" id="KE525350">
    <property type="protein sequence ID" value="KFB51085.1"/>
    <property type="molecule type" value="Genomic_DNA"/>
</dbReference>
<reference evidence="3" key="2">
    <citation type="submission" date="2020-05" db="UniProtKB">
        <authorList>
            <consortium name="EnsemblMetazoa"/>
        </authorList>
    </citation>
    <scope>IDENTIFICATION</scope>
</reference>
<dbReference type="EMBL" id="ATLV01024247">
    <property type="status" value="NOT_ANNOTATED_CDS"/>
    <property type="molecule type" value="Genomic_DNA"/>
</dbReference>
<dbReference type="Proteomes" id="UP000030765">
    <property type="component" value="Unassembled WGS sequence"/>
</dbReference>
<gene>
    <name evidence="2" type="ORF">ZHAS_00019141</name>
</gene>
<accession>A0A084WLJ1</accession>
<dbReference type="VEuPathDB" id="VectorBase:ASIC019141"/>
<evidence type="ECO:0000256" key="1">
    <source>
        <dbReference type="SAM" id="MobiDB-lite"/>
    </source>
</evidence>
<reference evidence="2 4" key="1">
    <citation type="journal article" date="2014" name="BMC Genomics">
        <title>Genome sequence of Anopheles sinensis provides insight into genetics basis of mosquito competence for malaria parasites.</title>
        <authorList>
            <person name="Zhou D."/>
            <person name="Zhang D."/>
            <person name="Ding G."/>
            <person name="Shi L."/>
            <person name="Hou Q."/>
            <person name="Ye Y."/>
            <person name="Xu Y."/>
            <person name="Zhou H."/>
            <person name="Xiong C."/>
            <person name="Li S."/>
            <person name="Yu J."/>
            <person name="Hong S."/>
            <person name="Yu X."/>
            <person name="Zou P."/>
            <person name="Chen C."/>
            <person name="Chang X."/>
            <person name="Wang W."/>
            <person name="Lv Y."/>
            <person name="Sun Y."/>
            <person name="Ma L."/>
            <person name="Shen B."/>
            <person name="Zhu C."/>
        </authorList>
    </citation>
    <scope>NUCLEOTIDE SEQUENCE [LARGE SCALE GENOMIC DNA]</scope>
</reference>
<evidence type="ECO:0000313" key="2">
    <source>
        <dbReference type="EMBL" id="KFB51085.1"/>
    </source>
</evidence>
<sequence>MVDKIEMSLDEIIKSQKSSRGPRGGGRAGGAGRPSRRPASGASSRNGFRSNQQRNGAVGSGGGGVLKGRNRGGISRARFGRPYRDELELTQGVLGQLPAAFPKSSPDGRPKQRQGCCGFPFVRS</sequence>
<proteinExistence type="predicted"/>
<feature type="region of interest" description="Disordered" evidence="1">
    <location>
        <begin position="98"/>
        <end position="124"/>
    </location>
</feature>
<protein>
    <submittedName>
        <fullName evidence="2">AGAP006733-PA-like protein</fullName>
    </submittedName>
</protein>
<organism evidence="2">
    <name type="scientific">Anopheles sinensis</name>
    <name type="common">Mosquito</name>
    <dbReference type="NCBI Taxonomy" id="74873"/>
    <lineage>
        <taxon>Eukaryota</taxon>
        <taxon>Metazoa</taxon>
        <taxon>Ecdysozoa</taxon>
        <taxon>Arthropoda</taxon>
        <taxon>Hexapoda</taxon>
        <taxon>Insecta</taxon>
        <taxon>Pterygota</taxon>
        <taxon>Neoptera</taxon>
        <taxon>Endopterygota</taxon>
        <taxon>Diptera</taxon>
        <taxon>Nematocera</taxon>
        <taxon>Culicoidea</taxon>
        <taxon>Culicidae</taxon>
        <taxon>Anophelinae</taxon>
        <taxon>Anopheles</taxon>
    </lineage>
</organism>
<name>A0A084WLJ1_ANOSI</name>
<feature type="compositionally biased region" description="Gly residues" evidence="1">
    <location>
        <begin position="22"/>
        <end position="32"/>
    </location>
</feature>
<keyword evidence="4" id="KW-1185">Reference proteome</keyword>
<evidence type="ECO:0000313" key="4">
    <source>
        <dbReference type="Proteomes" id="UP000030765"/>
    </source>
</evidence>
<feature type="region of interest" description="Disordered" evidence="1">
    <location>
        <begin position="1"/>
        <end position="82"/>
    </location>
</feature>
<dbReference type="EnsemblMetazoa" id="ASIC019141-RA">
    <property type="protein sequence ID" value="ASIC019141-PA"/>
    <property type="gene ID" value="ASIC019141"/>
</dbReference>
<dbReference type="STRING" id="74873.A0A084WLJ1"/>
<evidence type="ECO:0000313" key="3">
    <source>
        <dbReference type="EnsemblMetazoa" id="ASIC019141-PA"/>
    </source>
</evidence>
<dbReference type="AlphaFoldDB" id="A0A084WLJ1"/>
<feature type="compositionally biased region" description="Basic and acidic residues" evidence="1">
    <location>
        <begin position="1"/>
        <end position="14"/>
    </location>
</feature>